<dbReference type="PANTHER" id="PTHR11010:SF109">
    <property type="entry name" value="PEPTIDASE, FAMILY S28, PUTATIVE (AFU_ORTHOLOGUE AFUA_4G03790)-RELATED"/>
    <property type="match status" value="1"/>
</dbReference>
<evidence type="ECO:0000256" key="4">
    <source>
        <dbReference type="ARBA" id="ARBA00022801"/>
    </source>
</evidence>
<dbReference type="GO" id="GO:0070008">
    <property type="term" value="F:serine-type exopeptidase activity"/>
    <property type="evidence" value="ECO:0007669"/>
    <property type="project" value="InterPro"/>
</dbReference>
<dbReference type="Proteomes" id="UP000184356">
    <property type="component" value="Unassembled WGS sequence"/>
</dbReference>
<dbReference type="GeneID" id="63767203"/>
<dbReference type="OrthoDB" id="1735038at2759"/>
<gene>
    <name evidence="6" type="ORF">ASPSYDRAFT_82047</name>
</gene>
<dbReference type="Gene3D" id="3.40.50.1820">
    <property type="entry name" value="alpha/beta hydrolase"/>
    <property type="match status" value="2"/>
</dbReference>
<proteinExistence type="inferred from homology"/>
<dbReference type="InterPro" id="IPR008758">
    <property type="entry name" value="Peptidase_S28"/>
</dbReference>
<dbReference type="GO" id="GO:0008239">
    <property type="term" value="F:dipeptidyl-peptidase activity"/>
    <property type="evidence" value="ECO:0007669"/>
    <property type="project" value="TreeGrafter"/>
</dbReference>
<evidence type="ECO:0000256" key="1">
    <source>
        <dbReference type="ARBA" id="ARBA00011079"/>
    </source>
</evidence>
<dbReference type="Gene3D" id="1.20.120.980">
    <property type="entry name" value="Serine carboxypeptidase S28, SKS domain"/>
    <property type="match status" value="1"/>
</dbReference>
<organism evidence="6 7">
    <name type="scientific">Aspergillus sydowii CBS 593.65</name>
    <dbReference type="NCBI Taxonomy" id="1036612"/>
    <lineage>
        <taxon>Eukaryota</taxon>
        <taxon>Fungi</taxon>
        <taxon>Dikarya</taxon>
        <taxon>Ascomycota</taxon>
        <taxon>Pezizomycotina</taxon>
        <taxon>Eurotiomycetes</taxon>
        <taxon>Eurotiomycetidae</taxon>
        <taxon>Eurotiales</taxon>
        <taxon>Aspergillaceae</taxon>
        <taxon>Aspergillus</taxon>
        <taxon>Aspergillus subgen. Nidulantes</taxon>
    </lineage>
</organism>
<evidence type="ECO:0000256" key="5">
    <source>
        <dbReference type="ARBA" id="ARBA00023180"/>
    </source>
</evidence>
<evidence type="ECO:0000313" key="6">
    <source>
        <dbReference type="EMBL" id="OJJ53686.1"/>
    </source>
</evidence>
<dbReference type="VEuPathDB" id="FungiDB:ASPSYDRAFT_82047"/>
<dbReference type="EMBL" id="KV878596">
    <property type="protein sequence ID" value="OJJ53686.1"/>
    <property type="molecule type" value="Genomic_DNA"/>
</dbReference>
<evidence type="ECO:0000256" key="3">
    <source>
        <dbReference type="ARBA" id="ARBA00022729"/>
    </source>
</evidence>
<keyword evidence="3" id="KW-0732">Signal</keyword>
<dbReference type="AlphaFoldDB" id="A0A1L9T2M7"/>
<reference evidence="7" key="1">
    <citation type="journal article" date="2017" name="Genome Biol.">
        <title>Comparative genomics reveals high biological diversity and specific adaptations in the industrially and medically important fungal genus Aspergillus.</title>
        <authorList>
            <person name="de Vries R.P."/>
            <person name="Riley R."/>
            <person name="Wiebenga A."/>
            <person name="Aguilar-Osorio G."/>
            <person name="Amillis S."/>
            <person name="Uchima C.A."/>
            <person name="Anderluh G."/>
            <person name="Asadollahi M."/>
            <person name="Askin M."/>
            <person name="Barry K."/>
            <person name="Battaglia E."/>
            <person name="Bayram O."/>
            <person name="Benocci T."/>
            <person name="Braus-Stromeyer S.A."/>
            <person name="Caldana C."/>
            <person name="Canovas D."/>
            <person name="Cerqueira G.C."/>
            <person name="Chen F."/>
            <person name="Chen W."/>
            <person name="Choi C."/>
            <person name="Clum A."/>
            <person name="Dos Santos R.A."/>
            <person name="Damasio A.R."/>
            <person name="Diallinas G."/>
            <person name="Emri T."/>
            <person name="Fekete E."/>
            <person name="Flipphi M."/>
            <person name="Freyberg S."/>
            <person name="Gallo A."/>
            <person name="Gournas C."/>
            <person name="Habgood R."/>
            <person name="Hainaut M."/>
            <person name="Harispe M.L."/>
            <person name="Henrissat B."/>
            <person name="Hilden K.S."/>
            <person name="Hope R."/>
            <person name="Hossain A."/>
            <person name="Karabika E."/>
            <person name="Karaffa L."/>
            <person name="Karanyi Z."/>
            <person name="Krasevec N."/>
            <person name="Kuo A."/>
            <person name="Kusch H."/>
            <person name="LaButti K."/>
            <person name="Lagendijk E.L."/>
            <person name="Lapidus A."/>
            <person name="Levasseur A."/>
            <person name="Lindquist E."/>
            <person name="Lipzen A."/>
            <person name="Logrieco A.F."/>
            <person name="MacCabe A."/>
            <person name="Maekelae M.R."/>
            <person name="Malavazi I."/>
            <person name="Melin P."/>
            <person name="Meyer V."/>
            <person name="Mielnichuk N."/>
            <person name="Miskei M."/>
            <person name="Molnar A.P."/>
            <person name="Mule G."/>
            <person name="Ngan C.Y."/>
            <person name="Orejas M."/>
            <person name="Orosz E."/>
            <person name="Ouedraogo J.P."/>
            <person name="Overkamp K.M."/>
            <person name="Park H.-S."/>
            <person name="Perrone G."/>
            <person name="Piumi F."/>
            <person name="Punt P.J."/>
            <person name="Ram A.F."/>
            <person name="Ramon A."/>
            <person name="Rauscher S."/>
            <person name="Record E."/>
            <person name="Riano-Pachon D.M."/>
            <person name="Robert V."/>
            <person name="Roehrig J."/>
            <person name="Ruller R."/>
            <person name="Salamov A."/>
            <person name="Salih N.S."/>
            <person name="Samson R.A."/>
            <person name="Sandor E."/>
            <person name="Sanguinetti M."/>
            <person name="Schuetze T."/>
            <person name="Sepcic K."/>
            <person name="Shelest E."/>
            <person name="Sherlock G."/>
            <person name="Sophianopoulou V."/>
            <person name="Squina F.M."/>
            <person name="Sun H."/>
            <person name="Susca A."/>
            <person name="Todd R.B."/>
            <person name="Tsang A."/>
            <person name="Unkles S.E."/>
            <person name="van de Wiele N."/>
            <person name="van Rossen-Uffink D."/>
            <person name="Oliveira J.V."/>
            <person name="Vesth T.C."/>
            <person name="Visser J."/>
            <person name="Yu J.-H."/>
            <person name="Zhou M."/>
            <person name="Andersen M.R."/>
            <person name="Archer D.B."/>
            <person name="Baker S.E."/>
            <person name="Benoit I."/>
            <person name="Brakhage A.A."/>
            <person name="Braus G.H."/>
            <person name="Fischer R."/>
            <person name="Frisvad J.C."/>
            <person name="Goldman G.H."/>
            <person name="Houbraken J."/>
            <person name="Oakley B."/>
            <person name="Pocsi I."/>
            <person name="Scazzocchio C."/>
            <person name="Seiboth B."/>
            <person name="vanKuyk P.A."/>
            <person name="Wortman J."/>
            <person name="Dyer P.S."/>
            <person name="Grigoriev I.V."/>
        </authorList>
    </citation>
    <scope>NUCLEOTIDE SEQUENCE [LARGE SCALE GENOMIC DNA]</scope>
    <source>
        <strain evidence="7">CBS 593.65</strain>
    </source>
</reference>
<name>A0A1L9T2M7_9EURO</name>
<keyword evidence="5" id="KW-0325">Glycoprotein</keyword>
<dbReference type="Pfam" id="PF05577">
    <property type="entry name" value="Peptidase_S28"/>
    <property type="match status" value="1"/>
</dbReference>
<keyword evidence="4" id="KW-0378">Hydrolase</keyword>
<dbReference type="GO" id="GO:0006508">
    <property type="term" value="P:proteolysis"/>
    <property type="evidence" value="ECO:0007669"/>
    <property type="project" value="UniProtKB-KW"/>
</dbReference>
<dbReference type="InterPro" id="IPR029058">
    <property type="entry name" value="AB_hydrolase_fold"/>
</dbReference>
<keyword evidence="2" id="KW-0645">Protease</keyword>
<dbReference type="SUPFAM" id="SSF53474">
    <property type="entry name" value="alpha/beta-Hydrolases"/>
    <property type="match status" value="1"/>
</dbReference>
<protein>
    <recommendedName>
        <fullName evidence="8">AB hydrolase-1 domain-containing protein</fullName>
    </recommendedName>
</protein>
<sequence length="367" mass="40986">MAGPNPLQLPIDHNNYYRRGGPVFVRDAGKSNAEPTAQRYLGDSSSYLVDFLREFHGVKIVWEHRYFGDSVPFPVNLTTPWEQFEYLTTLQALEDIPAFAQAFRHPHTRVGCSYAGARAVFSRAKHPETFHAAYASSATVEAENNGNMYFQQVYRGMVGYGYENCTQSLRQIVQHSLFFSPGAEYNTHADFAGALATIYNKFQGIINKSFQTNCAGQNSSMPISCDLSQTRAPDPALISWAWTLCSEWGLGLGPAPEPYPIVSKYILSHDSRANLCNIQFPGAIDAGALPAQPEAAQLNQATGGRHVRPSNTFWTVGEFDPWRSRTPLTGTGTEHCYDLRVSSPSAHTARMRFVDNLRTWLSEWRPM</sequence>
<dbReference type="RefSeq" id="XP_040697492.1">
    <property type="nucleotide sequence ID" value="XM_040851130.1"/>
</dbReference>
<dbReference type="InterPro" id="IPR042269">
    <property type="entry name" value="Ser_carbopepase_S28_SKS"/>
</dbReference>
<dbReference type="PANTHER" id="PTHR11010">
    <property type="entry name" value="PROTEASE S28 PRO-X CARBOXYPEPTIDASE-RELATED"/>
    <property type="match status" value="1"/>
</dbReference>
<accession>A0A1L9T2M7</accession>
<evidence type="ECO:0000313" key="7">
    <source>
        <dbReference type="Proteomes" id="UP000184356"/>
    </source>
</evidence>
<evidence type="ECO:0008006" key="8">
    <source>
        <dbReference type="Google" id="ProtNLM"/>
    </source>
</evidence>
<keyword evidence="7" id="KW-1185">Reference proteome</keyword>
<comment type="similarity">
    <text evidence="1">Belongs to the peptidase S28 family.</text>
</comment>
<evidence type="ECO:0000256" key="2">
    <source>
        <dbReference type="ARBA" id="ARBA00022670"/>
    </source>
</evidence>